<gene>
    <name evidence="3" type="ORF">J0A67_02530</name>
</gene>
<proteinExistence type="inferred from homology"/>
<dbReference type="RefSeq" id="WP_206567696.1">
    <property type="nucleotide sequence ID" value="NZ_JAFKCW010000001.1"/>
</dbReference>
<organism evidence="3 4">
    <name type="scientific">Algoriphagus aestuariicola</name>
    <dbReference type="NCBI Taxonomy" id="1852016"/>
    <lineage>
        <taxon>Bacteria</taxon>
        <taxon>Pseudomonadati</taxon>
        <taxon>Bacteroidota</taxon>
        <taxon>Cytophagia</taxon>
        <taxon>Cytophagales</taxon>
        <taxon>Cyclobacteriaceae</taxon>
        <taxon>Algoriphagus</taxon>
    </lineage>
</organism>
<dbReference type="CDD" id="cd10456">
    <property type="entry name" value="GIY-YIG_UPF0213"/>
    <property type="match status" value="1"/>
</dbReference>
<evidence type="ECO:0000256" key="1">
    <source>
        <dbReference type="ARBA" id="ARBA00007435"/>
    </source>
</evidence>
<dbReference type="Proteomes" id="UP000664698">
    <property type="component" value="Unassembled WGS sequence"/>
</dbReference>
<dbReference type="SMART" id="SM00465">
    <property type="entry name" value="GIYc"/>
    <property type="match status" value="1"/>
</dbReference>
<comment type="caution">
    <text evidence="3">The sequence shown here is derived from an EMBL/GenBank/DDBJ whole genome shotgun (WGS) entry which is preliminary data.</text>
</comment>
<name>A0ABS3BKY5_9BACT</name>
<comment type="similarity">
    <text evidence="1">Belongs to the UPF0213 family.</text>
</comment>
<evidence type="ECO:0000259" key="2">
    <source>
        <dbReference type="PROSITE" id="PS50164"/>
    </source>
</evidence>
<evidence type="ECO:0000313" key="3">
    <source>
        <dbReference type="EMBL" id="MBN7799715.1"/>
    </source>
</evidence>
<feature type="domain" description="GIY-YIG" evidence="2">
    <location>
        <begin position="1"/>
        <end position="76"/>
    </location>
</feature>
<dbReference type="PANTHER" id="PTHR34477">
    <property type="entry name" value="UPF0213 PROTEIN YHBQ"/>
    <property type="match status" value="1"/>
</dbReference>
<reference evidence="3 4" key="1">
    <citation type="submission" date="2021-03" db="EMBL/GenBank/DDBJ databases">
        <title>novel species isolated from a fishpond in China.</title>
        <authorList>
            <person name="Lu H."/>
            <person name="Cai Z."/>
        </authorList>
    </citation>
    <scope>NUCLEOTIDE SEQUENCE [LARGE SCALE GENOMIC DNA]</scope>
    <source>
        <strain evidence="3 4">JCM 31546</strain>
    </source>
</reference>
<dbReference type="InterPro" id="IPR000305">
    <property type="entry name" value="GIY-YIG_endonuc"/>
</dbReference>
<dbReference type="InterPro" id="IPR050190">
    <property type="entry name" value="UPF0213_domain"/>
</dbReference>
<accession>A0ABS3BKY5</accession>
<dbReference type="EMBL" id="JAFKCW010000001">
    <property type="protein sequence ID" value="MBN7799715.1"/>
    <property type="molecule type" value="Genomic_DNA"/>
</dbReference>
<dbReference type="InterPro" id="IPR035901">
    <property type="entry name" value="GIY-YIG_endonuc_sf"/>
</dbReference>
<dbReference type="Gene3D" id="3.40.1440.10">
    <property type="entry name" value="GIY-YIG endonuclease"/>
    <property type="match status" value="1"/>
</dbReference>
<keyword evidence="4" id="KW-1185">Reference proteome</keyword>
<dbReference type="Pfam" id="PF01541">
    <property type="entry name" value="GIY-YIG"/>
    <property type="match status" value="1"/>
</dbReference>
<dbReference type="PANTHER" id="PTHR34477:SF1">
    <property type="entry name" value="UPF0213 PROTEIN YHBQ"/>
    <property type="match status" value="1"/>
</dbReference>
<sequence>MEAFMYILICANGQYYTGSTKDLDRRLTQHQEGEGANFTKKHLPVVLVYFEKFSRIDEAFFREKQVQNWSHAKKDALINGDFDLLSKLSKSKNSFTGGRAYLGQLVELGRVSLSNSGG</sequence>
<evidence type="ECO:0000313" key="4">
    <source>
        <dbReference type="Proteomes" id="UP000664698"/>
    </source>
</evidence>
<dbReference type="SUPFAM" id="SSF82771">
    <property type="entry name" value="GIY-YIG endonuclease"/>
    <property type="match status" value="1"/>
</dbReference>
<protein>
    <submittedName>
        <fullName evidence="3">GIY-YIG nuclease family protein</fullName>
    </submittedName>
</protein>
<dbReference type="PROSITE" id="PS50164">
    <property type="entry name" value="GIY_YIG"/>
    <property type="match status" value="1"/>
</dbReference>